<dbReference type="RefSeq" id="NP_494056.2">
    <property type="nucleotide sequence ID" value="NM_061655.4"/>
</dbReference>
<sequence>MTSAFSLLQLPRHAQTRAIGHLDFGSILSFSMCSEDCKALIQDMKIDSRKCKIVVLFSESNRIALHFGNDIADFQDFHSSQLEPTETVSVVFSTEQLYNVASGKWKLPVSFGSWKILPFIQHFYSLLGRPELNLYFRGPEQHPRQLDALENVFEDMKISRMTLNRESIDFSNEQKTLFDKLLVPVTRINLFQTVAEKFLKSGHKVLIKNHDHLGVSDLCLNDILSINSEFVSVQNYGGKFTVKDLNLYLKHWINGLNHKTRYIEVASLLISKMSRPAFFKAIFCGIEYAKTREYVEAARYKDSLIKYHGQREMTRGFTINRKNGTTAYVYFHITHPLVSSFHFILAIE</sequence>
<dbReference type="PANTHER" id="PTHR22899:SF0">
    <property type="entry name" value="F-BOX ASSOCIATED DOMAIN-CONTAINING PROTEIN-RELATED"/>
    <property type="match status" value="1"/>
</dbReference>
<dbReference type="InParanoid" id="O16743"/>
<dbReference type="PROSITE" id="PS50181">
    <property type="entry name" value="FBOX"/>
    <property type="match status" value="1"/>
</dbReference>
<evidence type="ECO:0000313" key="3">
    <source>
        <dbReference type="Proteomes" id="UP000001940"/>
    </source>
</evidence>
<dbReference type="PANTHER" id="PTHR22899">
    <property type="entry name" value="CYCLIN-RELATED F-BOX FAMILY"/>
    <property type="match status" value="1"/>
</dbReference>
<protein>
    <submittedName>
        <fullName evidence="2">F-box domain-containing protein</fullName>
    </submittedName>
</protein>
<proteinExistence type="predicted"/>
<dbReference type="OrthoDB" id="5911444at2759"/>
<dbReference type="UCSC" id="F45C12.14">
    <property type="organism name" value="c. elegans"/>
</dbReference>
<reference evidence="2 3" key="1">
    <citation type="journal article" date="1998" name="Science">
        <title>Genome sequence of the nematode C. elegans: a platform for investigating biology.</title>
        <authorList>
            <consortium name="The C. elegans sequencing consortium"/>
            <person name="Sulson J.E."/>
            <person name="Waterston R."/>
        </authorList>
    </citation>
    <scope>NUCLEOTIDE SEQUENCE [LARGE SCALE GENOMIC DNA]</scope>
    <source>
        <strain evidence="2 3">Bristol N2</strain>
    </source>
</reference>
<dbReference type="FunCoup" id="O16743">
    <property type="interactions" value="178"/>
</dbReference>
<dbReference type="AlphaFoldDB" id="O16743"/>
<dbReference type="EMBL" id="BX284602">
    <property type="protein sequence ID" value="CCD71264.1"/>
    <property type="molecule type" value="Genomic_DNA"/>
</dbReference>
<dbReference type="HOGENOM" id="CLU_774423_0_0_1"/>
<accession>O16743</accession>
<dbReference type="eggNOG" id="ENOG502TK9H">
    <property type="taxonomic scope" value="Eukaryota"/>
</dbReference>
<dbReference type="CTD" id="185776"/>
<dbReference type="Bgee" id="WBGene00018445">
    <property type="expression patterns" value="Expressed in embryo and 1 other cell type or tissue"/>
</dbReference>
<evidence type="ECO:0000259" key="1">
    <source>
        <dbReference type="PROSITE" id="PS50181"/>
    </source>
</evidence>
<evidence type="ECO:0000313" key="2">
    <source>
        <dbReference type="EMBL" id="CCD71264.1"/>
    </source>
</evidence>
<organism evidence="2 3">
    <name type="scientific">Caenorhabditis elegans</name>
    <dbReference type="NCBI Taxonomy" id="6239"/>
    <lineage>
        <taxon>Eukaryota</taxon>
        <taxon>Metazoa</taxon>
        <taxon>Ecdysozoa</taxon>
        <taxon>Nematoda</taxon>
        <taxon>Chromadorea</taxon>
        <taxon>Rhabditida</taxon>
        <taxon>Rhabditina</taxon>
        <taxon>Rhabditomorpha</taxon>
        <taxon>Rhabditoidea</taxon>
        <taxon>Rhabditidae</taxon>
        <taxon>Peloderinae</taxon>
        <taxon>Caenorhabditis</taxon>
    </lineage>
</organism>
<gene>
    <name evidence="2 4" type="primary">fbxb-5</name>
    <name evidence="2" type="ORF">CELE_F45C12.14</name>
    <name evidence="4" type="ORF">F45C12.14</name>
</gene>
<dbReference type="KEGG" id="cel:CELE_F45C12.14"/>
<dbReference type="GeneID" id="185776"/>
<dbReference type="OMA" id="VYFHITH"/>
<dbReference type="PhylomeDB" id="O16743"/>
<dbReference type="Pfam" id="PF00646">
    <property type="entry name" value="F-box"/>
    <property type="match status" value="1"/>
</dbReference>
<dbReference type="Proteomes" id="UP000001940">
    <property type="component" value="Chromosome II"/>
</dbReference>
<dbReference type="InterPro" id="IPR053222">
    <property type="entry name" value="Zygotic_Embryogenesis-Asso"/>
</dbReference>
<dbReference type="PIR" id="T32103">
    <property type="entry name" value="T32103"/>
</dbReference>
<dbReference type="AGR" id="WB:WBGene00018445"/>
<name>O16743_CAEEL</name>
<dbReference type="PaxDb" id="6239-F45C12.14"/>
<dbReference type="WormBase" id="F45C12.14">
    <property type="protein sequence ID" value="CE36850"/>
    <property type="gene ID" value="WBGene00018445"/>
    <property type="gene designation" value="fbxb-5"/>
</dbReference>
<dbReference type="Pfam" id="PF07735">
    <property type="entry name" value="FBA_2"/>
    <property type="match status" value="1"/>
</dbReference>
<dbReference type="InterPro" id="IPR012885">
    <property type="entry name" value="F-box_Sdz-33"/>
</dbReference>
<evidence type="ECO:0000313" key="4">
    <source>
        <dbReference type="WormBase" id="F45C12.14"/>
    </source>
</evidence>
<keyword evidence="3" id="KW-1185">Reference proteome</keyword>
<dbReference type="InterPro" id="IPR001810">
    <property type="entry name" value="F-box_dom"/>
</dbReference>
<feature type="domain" description="F-box" evidence="1">
    <location>
        <begin position="4"/>
        <end position="53"/>
    </location>
</feature>